<dbReference type="PANTHER" id="PTHR33495:SF2">
    <property type="entry name" value="ANTI-SIGMA FACTOR ANTAGONIST TM_1081-RELATED"/>
    <property type="match status" value="1"/>
</dbReference>
<evidence type="ECO:0000313" key="2">
    <source>
        <dbReference type="EMBL" id="TWP54000.1"/>
    </source>
</evidence>
<dbReference type="Gene3D" id="3.30.750.24">
    <property type="entry name" value="STAS domain"/>
    <property type="match status" value="1"/>
</dbReference>
<dbReference type="InterPro" id="IPR002645">
    <property type="entry name" value="STAS_dom"/>
</dbReference>
<organism evidence="2 3">
    <name type="scientific">Lentzea tibetensis</name>
    <dbReference type="NCBI Taxonomy" id="2591470"/>
    <lineage>
        <taxon>Bacteria</taxon>
        <taxon>Bacillati</taxon>
        <taxon>Actinomycetota</taxon>
        <taxon>Actinomycetes</taxon>
        <taxon>Pseudonocardiales</taxon>
        <taxon>Pseudonocardiaceae</taxon>
        <taxon>Lentzea</taxon>
    </lineage>
</organism>
<dbReference type="AlphaFoldDB" id="A0A563F209"/>
<sequence length="215" mass="22481">MVLLHAPSRCVVIGGPPIARPNHPCAQEAVKPGRWAFPGEGKPAGIERTVGGGELPRRRVRCEQLSCSSPNDMVIVGYVDGIPGRGRGMSSAGFDSAPDDVVLRTHRQDGVLVVSVHGDVDLATVRPVAAELIGLVACRPDGVVVDMSGVTFLGAIGITLLLDAQQYAEQLGIPFATTTAGRAVLKPLRVTGVDAELRTHETLRGAVSAVRTQIG</sequence>
<evidence type="ECO:0000313" key="3">
    <source>
        <dbReference type="Proteomes" id="UP000316639"/>
    </source>
</evidence>
<dbReference type="InterPro" id="IPR036513">
    <property type="entry name" value="STAS_dom_sf"/>
</dbReference>
<dbReference type="OrthoDB" id="3638383at2"/>
<dbReference type="PANTHER" id="PTHR33495">
    <property type="entry name" value="ANTI-SIGMA FACTOR ANTAGONIST TM_1081-RELATED-RELATED"/>
    <property type="match status" value="1"/>
</dbReference>
<dbReference type="Pfam" id="PF01740">
    <property type="entry name" value="STAS"/>
    <property type="match status" value="1"/>
</dbReference>
<feature type="domain" description="STAS" evidence="1">
    <location>
        <begin position="101"/>
        <end position="210"/>
    </location>
</feature>
<dbReference type="CDD" id="cd07043">
    <property type="entry name" value="STAS_anti-anti-sigma_factors"/>
    <property type="match status" value="1"/>
</dbReference>
<proteinExistence type="predicted"/>
<dbReference type="Proteomes" id="UP000316639">
    <property type="component" value="Unassembled WGS sequence"/>
</dbReference>
<comment type="caution">
    <text evidence="2">The sequence shown here is derived from an EMBL/GenBank/DDBJ whole genome shotgun (WGS) entry which is preliminary data.</text>
</comment>
<dbReference type="GO" id="GO:0043856">
    <property type="term" value="F:anti-sigma factor antagonist activity"/>
    <property type="evidence" value="ECO:0007669"/>
    <property type="project" value="TreeGrafter"/>
</dbReference>
<name>A0A563F209_9PSEU</name>
<reference evidence="2 3" key="1">
    <citation type="submission" date="2019-07" db="EMBL/GenBank/DDBJ databases">
        <title>Lentzea xizangensis sp. nov., isolated from Qinghai-Tibetan Plateau Soils.</title>
        <authorList>
            <person name="Huang J."/>
        </authorList>
    </citation>
    <scope>NUCLEOTIDE SEQUENCE [LARGE SCALE GENOMIC DNA]</scope>
    <source>
        <strain evidence="2 3">FXJ1.1311</strain>
    </source>
</reference>
<dbReference type="EMBL" id="VOBR01000001">
    <property type="protein sequence ID" value="TWP54000.1"/>
    <property type="molecule type" value="Genomic_DNA"/>
</dbReference>
<gene>
    <name evidence="2" type="ORF">FKR81_00025</name>
</gene>
<dbReference type="SUPFAM" id="SSF52091">
    <property type="entry name" value="SpoIIaa-like"/>
    <property type="match status" value="1"/>
</dbReference>
<dbReference type="PROSITE" id="PS50801">
    <property type="entry name" value="STAS"/>
    <property type="match status" value="1"/>
</dbReference>
<evidence type="ECO:0000259" key="1">
    <source>
        <dbReference type="PROSITE" id="PS50801"/>
    </source>
</evidence>
<accession>A0A563F209</accession>
<keyword evidence="3" id="KW-1185">Reference proteome</keyword>
<protein>
    <submittedName>
        <fullName evidence="2">STAS domain-containing protein</fullName>
    </submittedName>
</protein>